<accession>A0A7M1RZM9</accession>
<organism evidence="1 2">
    <name type="scientific">uncultured phage cr126_1</name>
    <dbReference type="NCBI Taxonomy" id="2772075"/>
    <lineage>
        <taxon>Viruses</taxon>
        <taxon>Duplodnaviria</taxon>
        <taxon>Heunggongvirae</taxon>
        <taxon>Uroviricota</taxon>
        <taxon>Caudoviricetes</taxon>
        <taxon>Crassvirales</taxon>
        <taxon>Steigviridae</taxon>
        <taxon>Asinivirinae</taxon>
        <taxon>Kolpuevirus</taxon>
        <taxon>Kolpuevirus hominis</taxon>
    </lineage>
</organism>
<dbReference type="RefSeq" id="YP_010111742.1">
    <property type="nucleotide sequence ID" value="NC_055884.1"/>
</dbReference>
<dbReference type="Proteomes" id="UP000594161">
    <property type="component" value="Segment"/>
</dbReference>
<reference evidence="1 2" key="1">
    <citation type="submission" date="2020-07" db="EMBL/GenBank/DDBJ databases">
        <title>Taxonomic proposal: Crassvirales, a new order of highly abundant and diverse bacterial viruses.</title>
        <authorList>
            <person name="Shkoporov A.N."/>
            <person name="Stockdale S.R."/>
            <person name="Guerin E."/>
            <person name="Ross R.P."/>
            <person name="Hill C."/>
        </authorList>
    </citation>
    <scope>NUCLEOTIDE SEQUENCE [LARGE SCALE GENOMIC DNA]</scope>
</reference>
<evidence type="ECO:0000313" key="2">
    <source>
        <dbReference type="Proteomes" id="UP000594161"/>
    </source>
</evidence>
<protein>
    <submittedName>
        <fullName evidence="1">Uncharacterized protein</fullName>
    </submittedName>
</protein>
<dbReference type="GeneID" id="65130191"/>
<keyword evidence="2" id="KW-1185">Reference proteome</keyword>
<name>A0A7M1RZM9_9CAUD</name>
<evidence type="ECO:0000313" key="1">
    <source>
        <dbReference type="EMBL" id="QOR59584.1"/>
    </source>
</evidence>
<sequence length="61" mass="7457">MMFIKLLFGVTTIILLIRGLVRYNPKLDLVESGRKYELFLWYNKYNWTGDYKRTYIKLFSL</sequence>
<dbReference type="KEGG" id="vg:65130191"/>
<dbReference type="EMBL" id="MT774391">
    <property type="protein sequence ID" value="QOR59584.1"/>
    <property type="molecule type" value="Genomic_DNA"/>
</dbReference>
<proteinExistence type="predicted"/>